<keyword evidence="5" id="KW-0378">Hydrolase</keyword>
<dbReference type="EMBL" id="CDRZ01000030">
    <property type="protein sequence ID" value="CEO87792.1"/>
    <property type="molecule type" value="Genomic_DNA"/>
</dbReference>
<keyword evidence="7" id="KW-0315">Glutamine amidotransferase</keyword>
<evidence type="ECO:0000256" key="3">
    <source>
        <dbReference type="ARBA" id="ARBA00022741"/>
    </source>
</evidence>
<dbReference type="PANTHER" id="PTHR47552">
    <property type="entry name" value="PHOSPHORIBOSYLFORMYLGLYCINAMIDINE SYNTHASE SUBUNIT PURQ"/>
    <property type="match status" value="1"/>
</dbReference>
<evidence type="ECO:0000256" key="7">
    <source>
        <dbReference type="ARBA" id="ARBA00022962"/>
    </source>
</evidence>
<evidence type="ECO:0000313" key="9">
    <source>
        <dbReference type="Proteomes" id="UP000046155"/>
    </source>
</evidence>
<evidence type="ECO:0000256" key="5">
    <source>
        <dbReference type="ARBA" id="ARBA00022801"/>
    </source>
</evidence>
<keyword evidence="6" id="KW-0067">ATP-binding</keyword>
<dbReference type="Pfam" id="PF13507">
    <property type="entry name" value="GATase_5"/>
    <property type="match status" value="1"/>
</dbReference>
<dbReference type="AlphaFoldDB" id="A0A0B7MJI6"/>
<evidence type="ECO:0000256" key="4">
    <source>
        <dbReference type="ARBA" id="ARBA00022755"/>
    </source>
</evidence>
<dbReference type="GO" id="GO:0016787">
    <property type="term" value="F:hydrolase activity"/>
    <property type="evidence" value="ECO:0007669"/>
    <property type="project" value="UniProtKB-KW"/>
</dbReference>
<dbReference type="PANTHER" id="PTHR47552:SF1">
    <property type="entry name" value="PHOSPHORIBOSYLFORMYLGLYCINAMIDINE SYNTHASE SUBUNIT PURQ"/>
    <property type="match status" value="1"/>
</dbReference>
<dbReference type="EC" id="6.3.5.3" evidence="8"/>
<dbReference type="SUPFAM" id="SSF52317">
    <property type="entry name" value="Class I glutamine amidotransferase-like"/>
    <property type="match status" value="1"/>
</dbReference>
<proteinExistence type="predicted"/>
<keyword evidence="3" id="KW-0547">Nucleotide-binding</keyword>
<protein>
    <submittedName>
        <fullName evidence="8">Phosphoribosylformylglycinamidine synthase, PurQ subunit (FGAM synthase I) (Part 2)</fullName>
        <ecNumber evidence="8">6.3.5.3</ecNumber>
    </submittedName>
</protein>
<dbReference type="GO" id="GO:0006189">
    <property type="term" value="P:'de novo' IMP biosynthetic process"/>
    <property type="evidence" value="ECO:0007669"/>
    <property type="project" value="InterPro"/>
</dbReference>
<dbReference type="NCBIfam" id="TIGR01737">
    <property type="entry name" value="FGAM_synth_I"/>
    <property type="match status" value="1"/>
</dbReference>
<evidence type="ECO:0000313" key="8">
    <source>
        <dbReference type="EMBL" id="CEO87792.1"/>
    </source>
</evidence>
<keyword evidence="9" id="KW-1185">Reference proteome</keyword>
<keyword evidence="2 8" id="KW-0436">Ligase</keyword>
<dbReference type="PROSITE" id="PS51273">
    <property type="entry name" value="GATASE_TYPE_1"/>
    <property type="match status" value="1"/>
</dbReference>
<dbReference type="SMART" id="SM01211">
    <property type="entry name" value="GATase_5"/>
    <property type="match status" value="1"/>
</dbReference>
<dbReference type="InterPro" id="IPR029062">
    <property type="entry name" value="Class_I_gatase-like"/>
</dbReference>
<evidence type="ECO:0000256" key="6">
    <source>
        <dbReference type="ARBA" id="ARBA00022840"/>
    </source>
</evidence>
<evidence type="ECO:0000256" key="2">
    <source>
        <dbReference type="ARBA" id="ARBA00022598"/>
    </source>
</evidence>
<keyword evidence="4" id="KW-0658">Purine biosynthesis</keyword>
<dbReference type="GO" id="GO:0005524">
    <property type="term" value="F:ATP binding"/>
    <property type="evidence" value="ECO:0007669"/>
    <property type="project" value="UniProtKB-KW"/>
</dbReference>
<gene>
    <name evidence="8" type="primary">purQ</name>
    <name evidence="8" type="ORF">SSCH_1250004</name>
</gene>
<dbReference type="Gene3D" id="3.40.50.880">
    <property type="match status" value="1"/>
</dbReference>
<name>A0A0B7MJI6_9FIRM</name>
<dbReference type="GO" id="GO:0004642">
    <property type="term" value="F:phosphoribosylformylglycinamidine synthase activity"/>
    <property type="evidence" value="ECO:0007669"/>
    <property type="project" value="UniProtKB-EC"/>
</dbReference>
<dbReference type="Proteomes" id="UP000046155">
    <property type="component" value="Unassembled WGS sequence"/>
</dbReference>
<organism evidence="8 9">
    <name type="scientific">Syntrophaceticus schinkii</name>
    <dbReference type="NCBI Taxonomy" id="499207"/>
    <lineage>
        <taxon>Bacteria</taxon>
        <taxon>Bacillati</taxon>
        <taxon>Bacillota</taxon>
        <taxon>Clostridia</taxon>
        <taxon>Thermoanaerobacterales</taxon>
        <taxon>Thermoanaerobacterales Family III. Incertae Sedis</taxon>
        <taxon>Syntrophaceticus</taxon>
    </lineage>
</organism>
<sequence length="166" mass="18152">MREQGGLVLGIGNGFQVLLEAGLLAGALRRNEIPRFRCHDVFLKVENNTLPFTNSYRRGEVISVPIAHGEGNYYIDHQELIKMEQQGQVVFRYCTEAGEIASEANPNGSVGNIAGICSKKGNVLGLMPHPERCAEEILGNTAGLHIFLSILNWLGINRQEGVTVHG</sequence>
<accession>A0A0B7MJI6</accession>
<dbReference type="InterPro" id="IPR010075">
    <property type="entry name" value="PRibForGlyAmidine_synth_PurQ"/>
</dbReference>
<evidence type="ECO:0000256" key="1">
    <source>
        <dbReference type="ARBA" id="ARBA00022490"/>
    </source>
</evidence>
<reference evidence="9" key="1">
    <citation type="submission" date="2015-01" db="EMBL/GenBank/DDBJ databases">
        <authorList>
            <person name="Manzoor Shahid"/>
            <person name="Zubair Saima"/>
        </authorList>
    </citation>
    <scope>NUCLEOTIDE SEQUENCE [LARGE SCALE GENOMIC DNA]</scope>
    <source>
        <strain evidence="9">Sp3</strain>
    </source>
</reference>
<keyword evidence="1" id="KW-0963">Cytoplasm</keyword>